<dbReference type="InterPro" id="IPR011010">
    <property type="entry name" value="DNA_brk_join_enz"/>
</dbReference>
<accession>A0A267EJK2</accession>
<dbReference type="GO" id="GO:0006310">
    <property type="term" value="P:DNA recombination"/>
    <property type="evidence" value="ECO:0007669"/>
    <property type="project" value="UniProtKB-KW"/>
</dbReference>
<dbReference type="EMBL" id="NIVC01002067">
    <property type="protein sequence ID" value="PAA61134.1"/>
    <property type="molecule type" value="Genomic_DNA"/>
</dbReference>
<proteinExistence type="predicted"/>
<dbReference type="GO" id="GO:0015074">
    <property type="term" value="P:DNA integration"/>
    <property type="evidence" value="ECO:0007669"/>
    <property type="project" value="InterPro"/>
</dbReference>
<dbReference type="InterPro" id="IPR052787">
    <property type="entry name" value="MAVS"/>
</dbReference>
<keyword evidence="4" id="KW-1185">Reference proteome</keyword>
<evidence type="ECO:0000313" key="3">
    <source>
        <dbReference type="EMBL" id="PAA61134.1"/>
    </source>
</evidence>
<dbReference type="InterPro" id="IPR002104">
    <property type="entry name" value="Integrase_catalytic"/>
</dbReference>
<feature type="domain" description="Tyr recombinase" evidence="2">
    <location>
        <begin position="368"/>
        <end position="424"/>
    </location>
</feature>
<gene>
    <name evidence="3" type="ORF">BOX15_Mlig018289g1</name>
</gene>
<dbReference type="AlphaFoldDB" id="A0A267EJK2"/>
<dbReference type="InterPro" id="IPR013762">
    <property type="entry name" value="Integrase-like_cat_sf"/>
</dbReference>
<dbReference type="GO" id="GO:0003677">
    <property type="term" value="F:DNA binding"/>
    <property type="evidence" value="ECO:0007669"/>
    <property type="project" value="InterPro"/>
</dbReference>
<dbReference type="Gene3D" id="1.10.443.10">
    <property type="entry name" value="Intergrase catalytic core"/>
    <property type="match status" value="1"/>
</dbReference>
<dbReference type="PANTHER" id="PTHR21446:SF6">
    <property type="entry name" value="MITOCHONDRIAL ANTIVIRAL-SIGNALING PROTEIN"/>
    <property type="match status" value="1"/>
</dbReference>
<organism evidence="3 4">
    <name type="scientific">Macrostomum lignano</name>
    <dbReference type="NCBI Taxonomy" id="282301"/>
    <lineage>
        <taxon>Eukaryota</taxon>
        <taxon>Metazoa</taxon>
        <taxon>Spiralia</taxon>
        <taxon>Lophotrochozoa</taxon>
        <taxon>Platyhelminthes</taxon>
        <taxon>Rhabditophora</taxon>
        <taxon>Macrostomorpha</taxon>
        <taxon>Macrostomida</taxon>
        <taxon>Macrostomidae</taxon>
        <taxon>Macrostomum</taxon>
    </lineage>
</organism>
<sequence>MVRGWGNERRLQLKASCHYKNKAMVSLINPSILPPLMDMRYATVDGLSSEEVAIAAISSKWERAENEWLLPMLDAIADTDLEKLLATDPMSNASLDELESLAQQVERENQCQSTIAKELASVGRFEKFLTDNGVQLDLKVASVDDIAKFVRYFYAGLRKPDGSFYSPNTVVGVRSGLFRHIMKLRAIDIINDKAFHAANLTMKSICNAFLRSGGRVKHYDAIESDDLKKLGKYFDRSNPVRLQEEVYFNIIYYYGNRGREWLRGLRFDRFCEKRLANGLYAIELVQGDSKNLHGSTSVAVMVDNKQALMVSKGDSAKCPVEAFRLYKQKVTEVEGWNGVDFFLRPNANFRSSGKWYSKSAVGVNTLGPLMKKISTSAGLSKPYTAHCVRATVITELHDAGFNVETIAKVTGHKRGASVERYIRRGNKREQAICAMSHQLTAAVEVATTADPQVVRSEASDPVDVINDPTSGSVRCVRVIPENRKNLKIRANGDTNVIEFVFE</sequence>
<dbReference type="OrthoDB" id="10067014at2759"/>
<evidence type="ECO:0000256" key="1">
    <source>
        <dbReference type="ARBA" id="ARBA00023172"/>
    </source>
</evidence>
<dbReference type="Proteomes" id="UP000215902">
    <property type="component" value="Unassembled WGS sequence"/>
</dbReference>
<comment type="caution">
    <text evidence="3">The sequence shown here is derived from an EMBL/GenBank/DDBJ whole genome shotgun (WGS) entry which is preliminary data.</text>
</comment>
<keyword evidence="1" id="KW-0233">DNA recombination</keyword>
<name>A0A267EJK2_9PLAT</name>
<evidence type="ECO:0000313" key="4">
    <source>
        <dbReference type="Proteomes" id="UP000215902"/>
    </source>
</evidence>
<reference evidence="3 4" key="1">
    <citation type="submission" date="2017-06" db="EMBL/GenBank/DDBJ databases">
        <title>A platform for efficient transgenesis in Macrostomum lignano, a flatworm model organism for stem cell research.</title>
        <authorList>
            <person name="Berezikov E."/>
        </authorList>
    </citation>
    <scope>NUCLEOTIDE SEQUENCE [LARGE SCALE GENOMIC DNA]</scope>
    <source>
        <strain evidence="3">DV1</strain>
        <tissue evidence="3">Whole organism</tissue>
    </source>
</reference>
<protein>
    <recommendedName>
        <fullName evidence="2">Tyr recombinase domain-containing protein</fullName>
    </recommendedName>
</protein>
<evidence type="ECO:0000259" key="2">
    <source>
        <dbReference type="Pfam" id="PF00589"/>
    </source>
</evidence>
<dbReference type="PANTHER" id="PTHR21446">
    <property type="entry name" value="DUF3504 DOMAIN-CONTAINING PROTEIN"/>
    <property type="match status" value="1"/>
</dbReference>
<dbReference type="SUPFAM" id="SSF56349">
    <property type="entry name" value="DNA breaking-rejoining enzymes"/>
    <property type="match status" value="1"/>
</dbReference>
<dbReference type="Pfam" id="PF00589">
    <property type="entry name" value="Phage_integrase"/>
    <property type="match status" value="1"/>
</dbReference>